<keyword evidence="3" id="KW-1185">Reference proteome</keyword>
<gene>
    <name evidence="2" type="ORF">J5O05_01180</name>
</gene>
<proteinExistence type="predicted"/>
<dbReference type="RefSeq" id="WP_208843245.1">
    <property type="nucleotide sequence ID" value="NZ_CP072133.1"/>
</dbReference>
<protein>
    <submittedName>
        <fullName evidence="2">Uncharacterized protein</fullName>
    </submittedName>
</protein>
<feature type="transmembrane region" description="Helical" evidence="1">
    <location>
        <begin position="77"/>
        <end position="98"/>
    </location>
</feature>
<organism evidence="2 3">
    <name type="scientific">Pseudoalteromonas xiamenensis</name>
    <dbReference type="NCBI Taxonomy" id="882626"/>
    <lineage>
        <taxon>Bacteria</taxon>
        <taxon>Pseudomonadati</taxon>
        <taxon>Pseudomonadota</taxon>
        <taxon>Gammaproteobacteria</taxon>
        <taxon>Alteromonadales</taxon>
        <taxon>Pseudoalteromonadaceae</taxon>
        <taxon>Pseudoalteromonas</taxon>
    </lineage>
</organism>
<feature type="transmembrane region" description="Helical" evidence="1">
    <location>
        <begin position="13"/>
        <end position="32"/>
    </location>
</feature>
<dbReference type="EMBL" id="CP072133">
    <property type="protein sequence ID" value="QTH71619.1"/>
    <property type="molecule type" value="Genomic_DNA"/>
</dbReference>
<feature type="transmembrane region" description="Helical" evidence="1">
    <location>
        <begin position="44"/>
        <end position="65"/>
    </location>
</feature>
<dbReference type="Proteomes" id="UP000664904">
    <property type="component" value="Chromosome"/>
</dbReference>
<evidence type="ECO:0000256" key="1">
    <source>
        <dbReference type="SAM" id="Phobius"/>
    </source>
</evidence>
<accession>A0A975HL35</accession>
<sequence length="102" mass="11665">MKLPEFLFDISKWGAFKTSGVALGCAALLLLFRDSSNPEEMLFIQNVVRFAIGSSVIAYCQSLAYSTYCLNKEARDLPILAQVFFMALHLAWFCYWYLYKLA</sequence>
<evidence type="ECO:0000313" key="2">
    <source>
        <dbReference type="EMBL" id="QTH71619.1"/>
    </source>
</evidence>
<evidence type="ECO:0000313" key="3">
    <source>
        <dbReference type="Proteomes" id="UP000664904"/>
    </source>
</evidence>
<keyword evidence="1" id="KW-1133">Transmembrane helix</keyword>
<dbReference type="AlphaFoldDB" id="A0A975HL35"/>
<keyword evidence="1" id="KW-0472">Membrane</keyword>
<name>A0A975HL35_9GAMM</name>
<keyword evidence="1" id="KW-0812">Transmembrane</keyword>
<dbReference type="KEGG" id="pxi:J5O05_01180"/>
<reference evidence="2" key="1">
    <citation type="submission" date="2021-03" db="EMBL/GenBank/DDBJ databases">
        <title>Complete Genome of Pseudoalteromonas xiamenensis STKMTI.2, a new potential marine bacterium producing anti-Vibrio compounds.</title>
        <authorList>
            <person name="Handayani D.P."/>
            <person name="Isnansetyo A."/>
            <person name="Istiqomah I."/>
            <person name="Jumina J."/>
        </authorList>
    </citation>
    <scope>NUCLEOTIDE SEQUENCE</scope>
    <source>
        <strain evidence="2">STKMTI.2</strain>
    </source>
</reference>